<proteinExistence type="predicted"/>
<dbReference type="AlphaFoldDB" id="A0A7W6CJS3"/>
<protein>
    <submittedName>
        <fullName evidence="1">Uncharacterized protein</fullName>
    </submittedName>
</protein>
<evidence type="ECO:0000313" key="1">
    <source>
        <dbReference type="EMBL" id="MBB3955939.1"/>
    </source>
</evidence>
<keyword evidence="2" id="KW-1185">Reference proteome</keyword>
<gene>
    <name evidence="1" type="ORF">GGR38_002895</name>
</gene>
<reference evidence="1 2" key="1">
    <citation type="submission" date="2020-08" db="EMBL/GenBank/DDBJ databases">
        <title>Genomic Encyclopedia of Type Strains, Phase IV (KMG-IV): sequencing the most valuable type-strain genomes for metagenomic binning, comparative biology and taxonomic classification.</title>
        <authorList>
            <person name="Goeker M."/>
        </authorList>
    </citation>
    <scope>NUCLEOTIDE SEQUENCE [LARGE SCALE GENOMIC DNA]</scope>
    <source>
        <strain evidence="1 2">DSM 27057</strain>
    </source>
</reference>
<comment type="caution">
    <text evidence="1">The sequence shown here is derived from an EMBL/GenBank/DDBJ whole genome shotgun (WGS) entry which is preliminary data.</text>
</comment>
<dbReference type="RefSeq" id="WP_183626650.1">
    <property type="nucleotide sequence ID" value="NZ_JACIDX010000010.1"/>
</dbReference>
<name>A0A7W6CJS3_9SPHN</name>
<accession>A0A7W6CJS3</accession>
<dbReference type="EMBL" id="JACIDX010000010">
    <property type="protein sequence ID" value="MBB3955939.1"/>
    <property type="molecule type" value="Genomic_DNA"/>
</dbReference>
<sequence>MASLITLCNEALSEIAVAQIASIDEPSIEARECKRWAPTVLEEMADWTEWSSAIKRAPLARMANDRGAEWLCAYAPPADMADPVALREAEPDAAWLPPYGPGTFPAQDAIAIPFVYEGGKIYTNIAGAILVYTTSTMDPGRIRPLVRRAFVLELAARLAFPVKKDLKLAQVKAQQAEAARNRAIADEENKNPRRAPEYISQAEWARMGVGL</sequence>
<evidence type="ECO:0000313" key="2">
    <source>
        <dbReference type="Proteomes" id="UP000548867"/>
    </source>
</evidence>
<dbReference type="Proteomes" id="UP000548867">
    <property type="component" value="Unassembled WGS sequence"/>
</dbReference>
<organism evidence="1 2">
    <name type="scientific">Novosphingobium sediminicola</name>
    <dbReference type="NCBI Taxonomy" id="563162"/>
    <lineage>
        <taxon>Bacteria</taxon>
        <taxon>Pseudomonadati</taxon>
        <taxon>Pseudomonadota</taxon>
        <taxon>Alphaproteobacteria</taxon>
        <taxon>Sphingomonadales</taxon>
        <taxon>Sphingomonadaceae</taxon>
        <taxon>Novosphingobium</taxon>
    </lineage>
</organism>